<evidence type="ECO:0000256" key="1">
    <source>
        <dbReference type="ARBA" id="ARBA00005466"/>
    </source>
</evidence>
<comment type="caution">
    <text evidence="4">The sequence shown here is derived from an EMBL/GenBank/DDBJ whole genome shotgun (WGS) entry which is preliminary data.</text>
</comment>
<feature type="domain" description="FAD-binding PCMH-type" evidence="3">
    <location>
        <begin position="25"/>
        <end position="201"/>
    </location>
</feature>
<dbReference type="InterPro" id="IPR006094">
    <property type="entry name" value="Oxid_FAD_bind_N"/>
</dbReference>
<dbReference type="PROSITE" id="PS51387">
    <property type="entry name" value="FAD_PCMH"/>
    <property type="match status" value="1"/>
</dbReference>
<dbReference type="InterPro" id="IPR016166">
    <property type="entry name" value="FAD-bd_PCMH"/>
</dbReference>
<accession>A0ABR3FGJ6</accession>
<comment type="similarity">
    <text evidence="1">Belongs to the oxygen-dependent FAD-linked oxidoreductase family.</text>
</comment>
<reference evidence="4 5" key="1">
    <citation type="submission" date="2024-02" db="EMBL/GenBank/DDBJ databases">
        <title>A draft genome for the cacao thread blight pathogen Marasmius crinis-equi.</title>
        <authorList>
            <person name="Cohen S.P."/>
            <person name="Baruah I.K."/>
            <person name="Amoako-Attah I."/>
            <person name="Bukari Y."/>
            <person name="Meinhardt L.W."/>
            <person name="Bailey B.A."/>
        </authorList>
    </citation>
    <scope>NUCLEOTIDE SEQUENCE [LARGE SCALE GENOMIC DNA]</scope>
    <source>
        <strain evidence="4 5">GH-76</strain>
    </source>
</reference>
<dbReference type="InterPro" id="IPR012951">
    <property type="entry name" value="BBE"/>
</dbReference>
<name>A0ABR3FGJ6_9AGAR</name>
<proteinExistence type="inferred from homology"/>
<gene>
    <name evidence="4" type="ORF">V5O48_007549</name>
</gene>
<keyword evidence="2" id="KW-0560">Oxidoreductase</keyword>
<dbReference type="InterPro" id="IPR050432">
    <property type="entry name" value="FAD-linked_Oxidoreductases_BP"/>
</dbReference>
<dbReference type="InterPro" id="IPR016169">
    <property type="entry name" value="FAD-bd_PCMH_sub2"/>
</dbReference>
<dbReference type="PANTHER" id="PTHR13878:SF91">
    <property type="entry name" value="FAD BINDING DOMAIN PROTEIN (AFU_ORTHOLOGUE AFUA_6G12070)-RELATED"/>
    <property type="match status" value="1"/>
</dbReference>
<sequence>MDPFYLNNSCDPFASRETPCQIGSYVQYAVNVSEPQHVFETIKFVKQHNIRFVVKNTGHDYMGKSTGTGAISIWTHHLQNITWIPQFTSPRYIGPAFKVRAGVRGIDLVREADKRGLVIISGECATVGFAGGYTQGGGHSALSSFYGLAADQTLEFEVITTQGKYVVASPTQNTELFWALSGGGGGTYGIVWSVTVKAHPDLPVTIATLQFTSDGIPEDLYWEAIEAYQASTRMYTDEKVWALATYNNATFTVNPFFAVNKGTDEVEALIRPLLSSLDNLEINYTSSVRPFNTYLEAYSDFLLNLPGFNILLGSRLLPRDLWNDKEKFKQMVKTIRDIVSEGTSAYDLAMKPSLEVAGHPENSVHPAWREAEKLFEFSIVISDGESVEQMRTDEERITTVLMPALKRLAPDSVAYLNEANVGDPDFRKEFYGSLYDPLLAIKDKWDPDEILYGSTSVGGDRWKETSDGRLCKTHAVDAGSSQAVS</sequence>
<dbReference type="Gene3D" id="3.40.462.20">
    <property type="match status" value="1"/>
</dbReference>
<protein>
    <recommendedName>
        <fullName evidence="3">FAD-binding PCMH-type domain-containing protein</fullName>
    </recommendedName>
</protein>
<dbReference type="EMBL" id="JBAHYK010000400">
    <property type="protein sequence ID" value="KAL0574409.1"/>
    <property type="molecule type" value="Genomic_DNA"/>
</dbReference>
<keyword evidence="5" id="KW-1185">Reference proteome</keyword>
<dbReference type="SUPFAM" id="SSF56176">
    <property type="entry name" value="FAD-binding/transporter-associated domain-like"/>
    <property type="match status" value="1"/>
</dbReference>
<organism evidence="4 5">
    <name type="scientific">Marasmius crinis-equi</name>
    <dbReference type="NCBI Taxonomy" id="585013"/>
    <lineage>
        <taxon>Eukaryota</taxon>
        <taxon>Fungi</taxon>
        <taxon>Dikarya</taxon>
        <taxon>Basidiomycota</taxon>
        <taxon>Agaricomycotina</taxon>
        <taxon>Agaricomycetes</taxon>
        <taxon>Agaricomycetidae</taxon>
        <taxon>Agaricales</taxon>
        <taxon>Marasmiineae</taxon>
        <taxon>Marasmiaceae</taxon>
        <taxon>Marasmius</taxon>
    </lineage>
</organism>
<evidence type="ECO:0000313" key="4">
    <source>
        <dbReference type="EMBL" id="KAL0574409.1"/>
    </source>
</evidence>
<dbReference type="Gene3D" id="3.30.465.10">
    <property type="match status" value="1"/>
</dbReference>
<dbReference type="InterPro" id="IPR036318">
    <property type="entry name" value="FAD-bd_PCMH-like_sf"/>
</dbReference>
<evidence type="ECO:0000313" key="5">
    <source>
        <dbReference type="Proteomes" id="UP001465976"/>
    </source>
</evidence>
<dbReference type="Proteomes" id="UP001465976">
    <property type="component" value="Unassembled WGS sequence"/>
</dbReference>
<dbReference type="Pfam" id="PF08031">
    <property type="entry name" value="BBE"/>
    <property type="match status" value="1"/>
</dbReference>
<evidence type="ECO:0000256" key="2">
    <source>
        <dbReference type="ARBA" id="ARBA00023002"/>
    </source>
</evidence>
<evidence type="ECO:0000259" key="3">
    <source>
        <dbReference type="PROSITE" id="PS51387"/>
    </source>
</evidence>
<dbReference type="PANTHER" id="PTHR13878">
    <property type="entry name" value="GULONOLACTONE OXIDASE"/>
    <property type="match status" value="1"/>
</dbReference>
<dbReference type="Pfam" id="PF01565">
    <property type="entry name" value="FAD_binding_4"/>
    <property type="match status" value="1"/>
</dbReference>